<feature type="transmembrane region" description="Helical" evidence="6">
    <location>
        <begin position="361"/>
        <end position="382"/>
    </location>
</feature>
<evidence type="ECO:0000256" key="2">
    <source>
        <dbReference type="ARBA" id="ARBA00022448"/>
    </source>
</evidence>
<feature type="transmembrane region" description="Helical" evidence="6">
    <location>
        <begin position="96"/>
        <end position="114"/>
    </location>
</feature>
<dbReference type="RefSeq" id="WP_045549765.1">
    <property type="nucleotide sequence ID" value="NZ_JZDQ02000007.1"/>
</dbReference>
<protein>
    <submittedName>
        <fullName evidence="8">MFS transporter</fullName>
    </submittedName>
</protein>
<dbReference type="GO" id="GO:0005886">
    <property type="term" value="C:plasma membrane"/>
    <property type="evidence" value="ECO:0007669"/>
    <property type="project" value="UniProtKB-SubCell"/>
</dbReference>
<feature type="transmembrane region" description="Helical" evidence="6">
    <location>
        <begin position="424"/>
        <end position="447"/>
    </location>
</feature>
<dbReference type="Pfam" id="PF07690">
    <property type="entry name" value="MFS_1"/>
    <property type="match status" value="1"/>
</dbReference>
<keyword evidence="2" id="KW-0813">Transport</keyword>
<dbReference type="InterPro" id="IPR036259">
    <property type="entry name" value="MFS_trans_sf"/>
</dbReference>
<dbReference type="PROSITE" id="PS00217">
    <property type="entry name" value="SUGAR_TRANSPORT_2"/>
    <property type="match status" value="1"/>
</dbReference>
<dbReference type="CDD" id="cd17316">
    <property type="entry name" value="MFS_SV2_like"/>
    <property type="match status" value="1"/>
</dbReference>
<evidence type="ECO:0000256" key="3">
    <source>
        <dbReference type="ARBA" id="ARBA00022692"/>
    </source>
</evidence>
<dbReference type="STRING" id="1844.UG56_006175"/>
<proteinExistence type="predicted"/>
<evidence type="ECO:0000313" key="9">
    <source>
        <dbReference type="Proteomes" id="UP000033772"/>
    </source>
</evidence>
<feature type="transmembrane region" description="Helical" evidence="6">
    <location>
        <begin position="394"/>
        <end position="418"/>
    </location>
</feature>
<name>A0A1J4N9D7_9ACTN</name>
<dbReference type="AlphaFoldDB" id="A0A1J4N9D7"/>
<evidence type="ECO:0000256" key="6">
    <source>
        <dbReference type="SAM" id="Phobius"/>
    </source>
</evidence>
<dbReference type="GO" id="GO:0022857">
    <property type="term" value="F:transmembrane transporter activity"/>
    <property type="evidence" value="ECO:0007669"/>
    <property type="project" value="InterPro"/>
</dbReference>
<evidence type="ECO:0000259" key="7">
    <source>
        <dbReference type="PROSITE" id="PS50850"/>
    </source>
</evidence>
<dbReference type="Proteomes" id="UP000033772">
    <property type="component" value="Unassembled WGS sequence"/>
</dbReference>
<dbReference type="PROSITE" id="PS50850">
    <property type="entry name" value="MFS"/>
    <property type="match status" value="1"/>
</dbReference>
<sequence>MVNITPVPPAVTAEQISARLERLPLSRWHVKTRVLVGVATFFDGFDQLMIAYALPVLIPFFGLNPGMIAWTIAVGGIGMLLGALAGGWAADRVGRVPVLIGSLVLYAVTSLLMAGTSTLWLFLALRFVQGFGLGAEVPVAATYIGEITRAHRRGRFVLIYELIFPAGLVASALVAAWVVPTLGWRWLFALGAIPLILVPFLRRVPESPRWLAAHGRLEEADRATRRIEEQVAAQKGELPAPDVSEALAVQQGRRARVAELFQGVYLRRTLMLAAAWLTAYFVNYGIAAWLPTIYGRVFHLDVDTALRYSVATSVAGIVGCVVIALTIDLIGRRVAITVAMLGSATTLFILASTGATSAGSVLLWSALSAMCIFAVNLALYVYTAELYPTRMRALGCSVGGAFGRLGIIVGPLVVGGLIDRGFSIADVFVVMGAVAVVGALTTVVFAVETRERTLEEISQ</sequence>
<dbReference type="InterPro" id="IPR020846">
    <property type="entry name" value="MFS_dom"/>
</dbReference>
<evidence type="ECO:0000256" key="1">
    <source>
        <dbReference type="ARBA" id="ARBA00004651"/>
    </source>
</evidence>
<feature type="transmembrane region" description="Helical" evidence="6">
    <location>
        <begin position="306"/>
        <end position="327"/>
    </location>
</feature>
<dbReference type="PANTHER" id="PTHR23511">
    <property type="entry name" value="SYNAPTIC VESICLE GLYCOPROTEIN 2"/>
    <property type="match status" value="1"/>
</dbReference>
<feature type="transmembrane region" description="Helical" evidence="6">
    <location>
        <begin position="334"/>
        <end position="355"/>
    </location>
</feature>
<reference evidence="8" key="1">
    <citation type="submission" date="2016-10" db="EMBL/GenBank/DDBJ databases">
        <title>Draft Genome Sequence of Nocardioides luteus Strain BAFB, an Alkane-Degrading Bacterium Isolated from JP-7 Polluted Soil.</title>
        <authorList>
            <person name="Brown L."/>
            <person name="Ruiz O.N."/>
            <person name="Gunasekera T."/>
        </authorList>
    </citation>
    <scope>NUCLEOTIDE SEQUENCE [LARGE SCALE GENOMIC DNA]</scope>
    <source>
        <strain evidence="8">BAFB</strain>
    </source>
</reference>
<dbReference type="EMBL" id="JZDQ02000007">
    <property type="protein sequence ID" value="OIJ27599.1"/>
    <property type="molecule type" value="Genomic_DNA"/>
</dbReference>
<keyword evidence="9" id="KW-1185">Reference proteome</keyword>
<dbReference type="InterPro" id="IPR005829">
    <property type="entry name" value="Sugar_transporter_CS"/>
</dbReference>
<dbReference type="PANTHER" id="PTHR23511:SF34">
    <property type="entry name" value="SYNAPTIC VESICLE GLYCOPROTEIN 2"/>
    <property type="match status" value="1"/>
</dbReference>
<feature type="transmembrane region" description="Helical" evidence="6">
    <location>
        <begin position="67"/>
        <end position="89"/>
    </location>
</feature>
<keyword evidence="5 6" id="KW-0472">Membrane</keyword>
<organism evidence="8 9">
    <name type="scientific">Nocardioides luteus</name>
    <dbReference type="NCBI Taxonomy" id="1844"/>
    <lineage>
        <taxon>Bacteria</taxon>
        <taxon>Bacillati</taxon>
        <taxon>Actinomycetota</taxon>
        <taxon>Actinomycetes</taxon>
        <taxon>Propionibacteriales</taxon>
        <taxon>Nocardioidaceae</taxon>
        <taxon>Nocardioides</taxon>
    </lineage>
</organism>
<dbReference type="InterPro" id="IPR011701">
    <property type="entry name" value="MFS"/>
</dbReference>
<keyword evidence="3 6" id="KW-0812">Transmembrane</keyword>
<comment type="caution">
    <text evidence="8">The sequence shown here is derived from an EMBL/GenBank/DDBJ whole genome shotgun (WGS) entry which is preliminary data.</text>
</comment>
<comment type="subcellular location">
    <subcellularLocation>
        <location evidence="1">Cell membrane</location>
        <topology evidence="1">Multi-pass membrane protein</topology>
    </subcellularLocation>
</comment>
<feature type="transmembrane region" description="Helical" evidence="6">
    <location>
        <begin position="270"/>
        <end position="294"/>
    </location>
</feature>
<keyword evidence="4 6" id="KW-1133">Transmembrane helix</keyword>
<dbReference type="SUPFAM" id="SSF103473">
    <property type="entry name" value="MFS general substrate transporter"/>
    <property type="match status" value="1"/>
</dbReference>
<accession>A0A1J4N9D7</accession>
<feature type="transmembrane region" description="Helical" evidence="6">
    <location>
        <begin position="184"/>
        <end position="201"/>
    </location>
</feature>
<feature type="transmembrane region" description="Helical" evidence="6">
    <location>
        <begin position="156"/>
        <end position="178"/>
    </location>
</feature>
<evidence type="ECO:0000256" key="4">
    <source>
        <dbReference type="ARBA" id="ARBA00022989"/>
    </source>
</evidence>
<dbReference type="OrthoDB" id="9787026at2"/>
<evidence type="ECO:0000313" key="8">
    <source>
        <dbReference type="EMBL" id="OIJ27599.1"/>
    </source>
</evidence>
<feature type="transmembrane region" description="Helical" evidence="6">
    <location>
        <begin position="34"/>
        <end position="61"/>
    </location>
</feature>
<feature type="transmembrane region" description="Helical" evidence="6">
    <location>
        <begin position="120"/>
        <end position="144"/>
    </location>
</feature>
<evidence type="ECO:0000256" key="5">
    <source>
        <dbReference type="ARBA" id="ARBA00023136"/>
    </source>
</evidence>
<gene>
    <name evidence="8" type="ORF">UG56_006175</name>
</gene>
<dbReference type="PROSITE" id="PS00216">
    <property type="entry name" value="SUGAR_TRANSPORT_1"/>
    <property type="match status" value="1"/>
</dbReference>
<feature type="domain" description="Major facilitator superfamily (MFS) profile" evidence="7">
    <location>
        <begin position="32"/>
        <end position="450"/>
    </location>
</feature>
<dbReference type="Gene3D" id="1.20.1250.20">
    <property type="entry name" value="MFS general substrate transporter like domains"/>
    <property type="match status" value="1"/>
</dbReference>